<evidence type="ECO:0000313" key="3">
    <source>
        <dbReference type="Proteomes" id="UP001595817"/>
    </source>
</evidence>
<keyword evidence="1" id="KW-0732">Signal</keyword>
<name>A0ABV8X6A1_9LACT</name>
<reference evidence="3" key="1">
    <citation type="journal article" date="2019" name="Int. J. Syst. Evol. Microbiol.">
        <title>The Global Catalogue of Microorganisms (GCM) 10K type strain sequencing project: providing services to taxonomists for standard genome sequencing and annotation.</title>
        <authorList>
            <consortium name="The Broad Institute Genomics Platform"/>
            <consortium name="The Broad Institute Genome Sequencing Center for Infectious Disease"/>
            <person name="Wu L."/>
            <person name="Ma J."/>
        </authorList>
    </citation>
    <scope>NUCLEOTIDE SEQUENCE [LARGE SCALE GENOMIC DNA]</scope>
    <source>
        <strain evidence="3">CCUG 59778</strain>
    </source>
</reference>
<proteinExistence type="predicted"/>
<feature type="signal peptide" evidence="1">
    <location>
        <begin position="1"/>
        <end position="22"/>
    </location>
</feature>
<dbReference type="Proteomes" id="UP001595817">
    <property type="component" value="Unassembled WGS sequence"/>
</dbReference>
<sequence>MKKLKVGFLIAFIMMMASCSNTNEKFTFEEELLNALDNSGINYYEEIIHYEIKDNFIIGFYTADHSIFHTIYDLSSGTIKNIGRGGSVDQNGGIAIFEKHEHMPSNLSYFSSNNPDVEKVEVRGELAKKINYQDLSFWIIFSDEPIAEEDLIAYDDQGNQVNLIQ</sequence>
<dbReference type="RefSeq" id="WP_378156384.1">
    <property type="nucleotide sequence ID" value="NZ_JBHSEC010000020.1"/>
</dbReference>
<dbReference type="EMBL" id="JBHSEC010000020">
    <property type="protein sequence ID" value="MFC4411436.1"/>
    <property type="molecule type" value="Genomic_DNA"/>
</dbReference>
<organism evidence="2 3">
    <name type="scientific">Chungangia koreensis</name>
    <dbReference type="NCBI Taxonomy" id="752657"/>
    <lineage>
        <taxon>Bacteria</taxon>
        <taxon>Bacillati</taxon>
        <taxon>Bacillota</taxon>
        <taxon>Bacilli</taxon>
        <taxon>Lactobacillales</taxon>
        <taxon>Chungangia</taxon>
    </lineage>
</organism>
<protein>
    <submittedName>
        <fullName evidence="2">Uncharacterized protein</fullName>
    </submittedName>
</protein>
<evidence type="ECO:0000313" key="2">
    <source>
        <dbReference type="EMBL" id="MFC4411436.1"/>
    </source>
</evidence>
<evidence type="ECO:0000256" key="1">
    <source>
        <dbReference type="SAM" id="SignalP"/>
    </source>
</evidence>
<keyword evidence="3" id="KW-1185">Reference proteome</keyword>
<gene>
    <name evidence="2" type="ORF">ACFOZY_13490</name>
</gene>
<accession>A0ABV8X6A1</accession>
<dbReference type="PROSITE" id="PS51257">
    <property type="entry name" value="PROKAR_LIPOPROTEIN"/>
    <property type="match status" value="1"/>
</dbReference>
<comment type="caution">
    <text evidence="2">The sequence shown here is derived from an EMBL/GenBank/DDBJ whole genome shotgun (WGS) entry which is preliminary data.</text>
</comment>
<feature type="chain" id="PRO_5045691910" evidence="1">
    <location>
        <begin position="23"/>
        <end position="165"/>
    </location>
</feature>